<gene>
    <name evidence="5" type="ORF">GPECTOR_97g771</name>
</gene>
<keyword evidence="3" id="KW-0812">Transmembrane</keyword>
<accession>A0A150G029</accession>
<sequence>MSSITLGGSASPRLLAVPSRRPHGSGASVSRKAAAPRSRLTAARVVAFRWGDSPPSSDTPSDTTSTANKPPAVTRPNGLAPTEPSYRFYNAGSDPDPAVDDASPALEAEEAMRREEAVRDAQRMASQALDRARSWWSGVQDKRSLLLGGASLAVAAYLGGAVVGAVDRLPLAPQLFQAVGVGYSAWFWYRYVLFAAGRRELASRLADLRSGLAERVDELADRTLESHPNPGTGETGASATARGLVERLAARHARGAEGHKEDKGAAVRDDGSWLDEPEGKGAEDTDRYVNGLLQVGSWGGWGGWDR</sequence>
<dbReference type="GO" id="GO:0016020">
    <property type="term" value="C:membrane"/>
    <property type="evidence" value="ECO:0007669"/>
    <property type="project" value="UniProtKB-SubCell"/>
</dbReference>
<dbReference type="AlphaFoldDB" id="A0A150G029"/>
<evidence type="ECO:0000256" key="3">
    <source>
        <dbReference type="SAM" id="Phobius"/>
    </source>
</evidence>
<dbReference type="PANTHER" id="PTHR33222">
    <property type="match status" value="1"/>
</dbReference>
<dbReference type="InterPro" id="IPR033344">
    <property type="entry name" value="CURT1"/>
</dbReference>
<dbReference type="EMBL" id="LSYV01000098">
    <property type="protein sequence ID" value="KXZ43233.1"/>
    <property type="molecule type" value="Genomic_DNA"/>
</dbReference>
<evidence type="ECO:0000256" key="1">
    <source>
        <dbReference type="ARBA" id="ARBA00004141"/>
    </source>
</evidence>
<feature type="transmembrane region" description="Helical" evidence="3">
    <location>
        <begin position="145"/>
        <end position="165"/>
    </location>
</feature>
<organism evidence="5 6">
    <name type="scientific">Gonium pectorale</name>
    <name type="common">Green alga</name>
    <dbReference type="NCBI Taxonomy" id="33097"/>
    <lineage>
        <taxon>Eukaryota</taxon>
        <taxon>Viridiplantae</taxon>
        <taxon>Chlorophyta</taxon>
        <taxon>core chlorophytes</taxon>
        <taxon>Chlorophyceae</taxon>
        <taxon>CS clade</taxon>
        <taxon>Chlamydomonadales</taxon>
        <taxon>Volvocaceae</taxon>
        <taxon>Gonium</taxon>
    </lineage>
</organism>
<evidence type="ECO:0000313" key="6">
    <source>
        <dbReference type="Proteomes" id="UP000075714"/>
    </source>
</evidence>
<evidence type="ECO:0000313" key="5">
    <source>
        <dbReference type="EMBL" id="KXZ43233.1"/>
    </source>
</evidence>
<dbReference type="Proteomes" id="UP000075714">
    <property type="component" value="Unassembled WGS sequence"/>
</dbReference>
<evidence type="ECO:0000256" key="2">
    <source>
        <dbReference type="SAM" id="MobiDB-lite"/>
    </source>
</evidence>
<reference evidence="6" key="1">
    <citation type="journal article" date="2016" name="Nat. Commun.">
        <title>The Gonium pectorale genome demonstrates co-option of cell cycle regulation during the evolution of multicellularity.</title>
        <authorList>
            <person name="Hanschen E.R."/>
            <person name="Marriage T.N."/>
            <person name="Ferris P.J."/>
            <person name="Hamaji T."/>
            <person name="Toyoda A."/>
            <person name="Fujiyama A."/>
            <person name="Neme R."/>
            <person name="Noguchi H."/>
            <person name="Minakuchi Y."/>
            <person name="Suzuki M."/>
            <person name="Kawai-Toyooka H."/>
            <person name="Smith D.R."/>
            <person name="Sparks H."/>
            <person name="Anderson J."/>
            <person name="Bakaric R."/>
            <person name="Luria V."/>
            <person name="Karger A."/>
            <person name="Kirschner M.W."/>
            <person name="Durand P.M."/>
            <person name="Michod R.E."/>
            <person name="Nozaki H."/>
            <person name="Olson B.J."/>
        </authorList>
    </citation>
    <scope>NUCLEOTIDE SEQUENCE [LARGE SCALE GENOMIC DNA]</scope>
    <source>
        <strain evidence="6">NIES-2863</strain>
    </source>
</reference>
<keyword evidence="3" id="KW-1133">Transmembrane helix</keyword>
<keyword evidence="3" id="KW-0472">Membrane</keyword>
<dbReference type="STRING" id="33097.A0A150G029"/>
<dbReference type="OrthoDB" id="552361at2759"/>
<proteinExistence type="predicted"/>
<feature type="region of interest" description="Disordered" evidence="2">
    <location>
        <begin position="1"/>
        <end position="99"/>
    </location>
</feature>
<keyword evidence="6" id="KW-1185">Reference proteome</keyword>
<feature type="region of interest" description="Disordered" evidence="2">
    <location>
        <begin position="253"/>
        <end position="287"/>
    </location>
</feature>
<feature type="compositionally biased region" description="Low complexity" evidence="2">
    <location>
        <begin position="52"/>
        <end position="66"/>
    </location>
</feature>
<comment type="caution">
    <text evidence="5">The sequence shown here is derived from an EMBL/GenBank/DDBJ whole genome shotgun (WGS) entry which is preliminary data.</text>
</comment>
<feature type="domain" description="Cyanobacterial aminoacyl-tRNA synthetase CAAD" evidence="4">
    <location>
        <begin position="133"/>
        <end position="209"/>
    </location>
</feature>
<dbReference type="Pfam" id="PF14159">
    <property type="entry name" value="CAAD"/>
    <property type="match status" value="1"/>
</dbReference>
<comment type="subcellular location">
    <subcellularLocation>
        <location evidence="1">Membrane</location>
        <topology evidence="1">Multi-pass membrane protein</topology>
    </subcellularLocation>
</comment>
<evidence type="ECO:0000259" key="4">
    <source>
        <dbReference type="Pfam" id="PF14159"/>
    </source>
</evidence>
<feature type="transmembrane region" description="Helical" evidence="3">
    <location>
        <begin position="171"/>
        <end position="189"/>
    </location>
</feature>
<dbReference type="PANTHER" id="PTHR33222:SF4">
    <property type="entry name" value="PROTEIN CURVATURE THYLAKOID 1A, CHLOROPLASTIC"/>
    <property type="match status" value="1"/>
</dbReference>
<dbReference type="GO" id="GO:0009579">
    <property type="term" value="C:thylakoid"/>
    <property type="evidence" value="ECO:0007669"/>
    <property type="project" value="InterPro"/>
</dbReference>
<name>A0A150G029_GONPE</name>
<dbReference type="InterPro" id="IPR025564">
    <property type="entry name" value="CAAD_dom"/>
</dbReference>
<protein>
    <recommendedName>
        <fullName evidence="4">Cyanobacterial aminoacyl-tRNA synthetase CAAD domain-containing protein</fullName>
    </recommendedName>
</protein>